<feature type="domain" description="Tc1-like transposase DDE" evidence="1">
    <location>
        <begin position="128"/>
        <end position="228"/>
    </location>
</feature>
<evidence type="ECO:0000259" key="1">
    <source>
        <dbReference type="Pfam" id="PF13358"/>
    </source>
</evidence>
<accession>A0A9W4T207</accession>
<proteinExistence type="predicted"/>
<dbReference type="OrthoDB" id="2405725at2759"/>
<dbReference type="EMBL" id="CAMKVN010005991">
    <property type="protein sequence ID" value="CAI2189706.1"/>
    <property type="molecule type" value="Genomic_DNA"/>
</dbReference>
<keyword evidence="3" id="KW-1185">Reference proteome</keyword>
<evidence type="ECO:0000313" key="2">
    <source>
        <dbReference type="EMBL" id="CAI2189706.1"/>
    </source>
</evidence>
<dbReference type="InterPro" id="IPR036397">
    <property type="entry name" value="RNaseH_sf"/>
</dbReference>
<dbReference type="Proteomes" id="UP001153678">
    <property type="component" value="Unassembled WGS sequence"/>
</dbReference>
<sequence length="245" mass="28739">MGKGTMNKLIKYNHYIANFTKKSERTVYRRLKLNTEPSQKRGRKLKIVDDILEKLCDYVDNDNTTSLIEMSDYLLKETGQRFSQSTIFRALKRKDSDSLSAVDECGFKLGAVPRYARADKSKRAVVKRPTREKERVDTKFFYDFFEGINFPNNGKNYLLLDNAGIHYGNKKRIKVLKLPTIEEQAEKKNTELVYLVSYAPELNPVEKCFAFIKHYYRKARPQTFAELKRVVEEAIEKLQQKDLRK</sequence>
<dbReference type="PANTHER" id="PTHR46564">
    <property type="entry name" value="TRANSPOSASE"/>
    <property type="match status" value="1"/>
</dbReference>
<dbReference type="SUPFAM" id="SSF46689">
    <property type="entry name" value="Homeodomain-like"/>
    <property type="match status" value="1"/>
</dbReference>
<comment type="caution">
    <text evidence="2">The sequence shown here is derived from an EMBL/GenBank/DDBJ whole genome shotgun (WGS) entry which is preliminary data.</text>
</comment>
<reference evidence="2" key="1">
    <citation type="submission" date="2022-08" db="EMBL/GenBank/DDBJ databases">
        <authorList>
            <person name="Kallberg Y."/>
            <person name="Tangrot J."/>
            <person name="Rosling A."/>
        </authorList>
    </citation>
    <scope>NUCLEOTIDE SEQUENCE</scope>
    <source>
        <strain evidence="2">Wild A</strain>
    </source>
</reference>
<protein>
    <submittedName>
        <fullName evidence="2">9843_t:CDS:1</fullName>
    </submittedName>
</protein>
<dbReference type="AlphaFoldDB" id="A0A9W4T207"/>
<dbReference type="InterPro" id="IPR038717">
    <property type="entry name" value="Tc1-like_DDE_dom"/>
</dbReference>
<dbReference type="PANTHER" id="PTHR46564:SF1">
    <property type="entry name" value="TRANSPOSASE"/>
    <property type="match status" value="1"/>
</dbReference>
<name>A0A9W4T207_9GLOM</name>
<dbReference type="Pfam" id="PF13358">
    <property type="entry name" value="DDE_3"/>
    <property type="match status" value="1"/>
</dbReference>
<dbReference type="InterPro" id="IPR009057">
    <property type="entry name" value="Homeodomain-like_sf"/>
</dbReference>
<evidence type="ECO:0000313" key="3">
    <source>
        <dbReference type="Proteomes" id="UP001153678"/>
    </source>
</evidence>
<dbReference type="Gene3D" id="3.30.420.10">
    <property type="entry name" value="Ribonuclease H-like superfamily/Ribonuclease H"/>
    <property type="match status" value="1"/>
</dbReference>
<gene>
    <name evidence="2" type="ORF">FWILDA_LOCUS14213</name>
</gene>
<organism evidence="2 3">
    <name type="scientific">Funneliformis geosporum</name>
    <dbReference type="NCBI Taxonomy" id="1117311"/>
    <lineage>
        <taxon>Eukaryota</taxon>
        <taxon>Fungi</taxon>
        <taxon>Fungi incertae sedis</taxon>
        <taxon>Mucoromycota</taxon>
        <taxon>Glomeromycotina</taxon>
        <taxon>Glomeromycetes</taxon>
        <taxon>Glomerales</taxon>
        <taxon>Glomeraceae</taxon>
        <taxon>Funneliformis</taxon>
    </lineage>
</organism>
<dbReference type="GO" id="GO:0003676">
    <property type="term" value="F:nucleic acid binding"/>
    <property type="evidence" value="ECO:0007669"/>
    <property type="project" value="InterPro"/>
</dbReference>